<keyword evidence="11" id="KW-1015">Disulfide bond</keyword>
<evidence type="ECO:0000256" key="4">
    <source>
        <dbReference type="ARBA" id="ARBA00022679"/>
    </source>
</evidence>
<evidence type="ECO:0000256" key="14">
    <source>
        <dbReference type="ARBA" id="ARBA00039792"/>
    </source>
</evidence>
<keyword evidence="10 24" id="KW-0472">Membrane</keyword>
<dbReference type="GO" id="GO:0047291">
    <property type="term" value="F:lactosylceramide alpha-2,3-sialyltransferase activity"/>
    <property type="evidence" value="ECO:0007669"/>
    <property type="project" value="UniProtKB-EC"/>
</dbReference>
<comment type="catalytic activity">
    <reaction evidence="19">
        <text>a beta-D-Gal-(1-&gt;4)-beta-D-Glc-(1&lt;-&gt;1)-Cer(d18:1(4E)) + CMP-N-acetyl-beta-neuraminate = a ganglioside GM3 (d18:1(4E)) + CMP + H(+)</text>
        <dbReference type="Rhea" id="RHEA:18417"/>
        <dbReference type="ChEBI" id="CHEBI:15378"/>
        <dbReference type="ChEBI" id="CHEBI:17950"/>
        <dbReference type="ChEBI" id="CHEBI:57812"/>
        <dbReference type="ChEBI" id="CHEBI:60065"/>
        <dbReference type="ChEBI" id="CHEBI:60377"/>
        <dbReference type="EC" id="2.4.3.9"/>
    </reaction>
    <physiologicalReaction direction="left-to-right" evidence="19">
        <dbReference type="Rhea" id="RHEA:18418"/>
    </physiologicalReaction>
</comment>
<evidence type="ECO:0000256" key="2">
    <source>
        <dbReference type="ARBA" id="ARBA00006003"/>
    </source>
</evidence>
<dbReference type="CDD" id="cd23983">
    <property type="entry name" value="GT29_ST3GAL5"/>
    <property type="match status" value="1"/>
</dbReference>
<dbReference type="InterPro" id="IPR051142">
    <property type="entry name" value="Glycosyltransferase_29"/>
</dbReference>
<evidence type="ECO:0000256" key="16">
    <source>
        <dbReference type="ARBA" id="ARBA00041896"/>
    </source>
</evidence>
<keyword evidence="8" id="KW-0333">Golgi apparatus</keyword>
<keyword evidence="3 25" id="KW-0328">Glycosyltransferase</keyword>
<dbReference type="PANTHER" id="PTHR13713:SF94">
    <property type="entry name" value="ST3 BETA-GALACTOSIDE ALPHA-2,3-SIALYLTRANSFERASE 5, LIKE"/>
    <property type="match status" value="1"/>
</dbReference>
<comment type="catalytic activity">
    <reaction evidence="23">
        <text>ganglioside GA1 (d18:1(4E)/18:0) + CMP-N-acetyl-beta-neuraminate = ganglioside GM1 (d18:1(4E)/18:0) + CMP + H(+)</text>
        <dbReference type="Rhea" id="RHEA:41784"/>
        <dbReference type="ChEBI" id="CHEBI:15378"/>
        <dbReference type="ChEBI" id="CHEBI:57812"/>
        <dbReference type="ChEBI" id="CHEBI:60377"/>
        <dbReference type="ChEBI" id="CHEBI:73110"/>
        <dbReference type="ChEBI" id="CHEBI:78484"/>
    </reaction>
    <physiologicalReaction direction="left-to-right" evidence="23">
        <dbReference type="Rhea" id="RHEA:41785"/>
    </physiologicalReaction>
</comment>
<comment type="function">
    <text evidence="20">Transfers the sialyl group (N-acetyl-alpha-neuraminyl or NeuAc) from CMP-NeuAc to the non-reducing terminal galactose (Gal) of glycosphingolipids forming gangliosides (important molecules involved in the regulation of multiple cellular processes, including cell proliferation and differentiation, apoptosis, embryogenesis, development, and oncogenesis). Mainly involved in the biosynthesis of ganglioside GM3 but can also use different glycolipids as substrate acceptors such as D-galactosylceramide (GalCer), asialo-GM2 (GA2) and asialo-GM1 (GA1), although less preferentially than beta-D-Gal-(1-&gt;4)-beta-D-Glc-(1&lt;-&gt;1)-Cer (LacCer).</text>
</comment>
<dbReference type="AlphaFoldDB" id="K4G0I2"/>
<name>K4G0I2_CALMI</name>
<evidence type="ECO:0000256" key="12">
    <source>
        <dbReference type="ARBA" id="ARBA00023180"/>
    </source>
</evidence>
<evidence type="ECO:0000256" key="6">
    <source>
        <dbReference type="ARBA" id="ARBA00022968"/>
    </source>
</evidence>
<evidence type="ECO:0000256" key="21">
    <source>
        <dbReference type="ARBA" id="ARBA00048050"/>
    </source>
</evidence>
<keyword evidence="7 24" id="KW-1133">Transmembrane helix</keyword>
<dbReference type="EMBL" id="JX053083">
    <property type="protein sequence ID" value="AFK11311.1"/>
    <property type="molecule type" value="mRNA"/>
</dbReference>
<evidence type="ECO:0000256" key="9">
    <source>
        <dbReference type="ARBA" id="ARBA00023098"/>
    </source>
</evidence>
<evidence type="ECO:0000313" key="25">
    <source>
        <dbReference type="EMBL" id="AFK11311.1"/>
    </source>
</evidence>
<comment type="catalytic activity">
    <reaction evidence="22">
        <text>ganglioside GA2 (d18:1(4E)/18:0) + CMP-N-acetyl-beta-neuraminate = ganglioside GM2 (d18:1(4E)/18:0) + CMP + H(+)</text>
        <dbReference type="Rhea" id="RHEA:41776"/>
        <dbReference type="ChEBI" id="CHEBI:15378"/>
        <dbReference type="ChEBI" id="CHEBI:57812"/>
        <dbReference type="ChEBI" id="CHEBI:60377"/>
        <dbReference type="ChEBI" id="CHEBI:78485"/>
        <dbReference type="ChEBI" id="CHEBI:78486"/>
    </reaction>
    <physiologicalReaction direction="left-to-right" evidence="22">
        <dbReference type="Rhea" id="RHEA:41777"/>
    </physiologicalReaction>
</comment>
<sequence>MPLVFRLCGNNRMCVLISCLKAWVTHWLSRNNEMWLRIICRRPHTRMISLMLLSFCYMIMLLPSYYHKADTLKSYTMAPSRIARLHNQTAQILAQRCRPNSSQVKLYARYPTKRLMQVPVFVEERGLPGSQDTLPYKPPYGFQGCEEQLQEILSMLPETGLPERLGPVGCRRCVVVGNGGILIGSKLGPYIDQHHIVIRMNNGPVVGYEQDVGSKTTLRITYPEGASKTPIDYDPKSLFVAVIYKSADFAWLKAVVSKKPMTFAEKLWFWQSVVESIPLKVENFRIFNLDIIRETALNFLSYPDPHSSQWKWMKHPTLGVTSIITALHLCDEVNMAGFGYDMNQLHLPMHYYETVSMAAMNAQAMHDISLEKLFLLSLVTSGVVNDLTGGIN</sequence>
<protein>
    <recommendedName>
        <fullName evidence="14">Lactosylceramide alpha-2,3-sialyltransferase</fullName>
        <ecNumber evidence="13">2.4.3.9</ecNumber>
    </recommendedName>
    <alternativeName>
        <fullName evidence="15">CMP-NeuAc:lactosylceramide alpha-2,3-sialyltransferase</fullName>
    </alternativeName>
    <alternativeName>
        <fullName evidence="18">Ganglioside GM3 synthase</fullName>
    </alternativeName>
    <alternativeName>
        <fullName evidence="17">ST3Gal V</fullName>
    </alternativeName>
    <alternativeName>
        <fullName evidence="16">Sialyltransferase 9</fullName>
    </alternativeName>
</protein>
<proteinExistence type="evidence at transcript level"/>
<evidence type="ECO:0000256" key="22">
    <source>
        <dbReference type="ARBA" id="ARBA00048805"/>
    </source>
</evidence>
<evidence type="ECO:0000256" key="17">
    <source>
        <dbReference type="ARBA" id="ARBA00041976"/>
    </source>
</evidence>
<reference evidence="25" key="1">
    <citation type="journal article" date="2012" name="PLoS ONE">
        <title>Sequencing and Analysis of Full-Length cDNAs, 5'-ESTs and 3'-ESTs from a Cartilaginous Fish, the Elephant Shark (Callorhinchus milii).</title>
        <authorList>
            <person name="Tan Y.Y."/>
            <person name="Kodzius R."/>
            <person name="Tay B.H."/>
            <person name="Tay A."/>
            <person name="Brenner S."/>
            <person name="Venkatesh B."/>
        </authorList>
    </citation>
    <scope>NUCLEOTIDE SEQUENCE</scope>
    <source>
        <tissue evidence="25">Liver</tissue>
    </source>
</reference>
<evidence type="ECO:0000256" key="5">
    <source>
        <dbReference type="ARBA" id="ARBA00022692"/>
    </source>
</evidence>
<keyword evidence="9" id="KW-0443">Lipid metabolism</keyword>
<organism evidence="25">
    <name type="scientific">Callorhinchus milii</name>
    <name type="common">Ghost shark</name>
    <dbReference type="NCBI Taxonomy" id="7868"/>
    <lineage>
        <taxon>Eukaryota</taxon>
        <taxon>Metazoa</taxon>
        <taxon>Chordata</taxon>
        <taxon>Craniata</taxon>
        <taxon>Vertebrata</taxon>
        <taxon>Chondrichthyes</taxon>
        <taxon>Holocephali</taxon>
        <taxon>Chimaeriformes</taxon>
        <taxon>Callorhinchidae</taxon>
        <taxon>Callorhinchus</taxon>
    </lineage>
</organism>
<dbReference type="Gene3D" id="3.90.1480.20">
    <property type="entry name" value="Glycosyl transferase family 29"/>
    <property type="match status" value="1"/>
</dbReference>
<comment type="similarity">
    <text evidence="2">Belongs to the glycosyltransferase 29 family.</text>
</comment>
<evidence type="ECO:0000256" key="24">
    <source>
        <dbReference type="SAM" id="Phobius"/>
    </source>
</evidence>
<evidence type="ECO:0000256" key="23">
    <source>
        <dbReference type="ARBA" id="ARBA00049539"/>
    </source>
</evidence>
<dbReference type="EC" id="2.4.3.9" evidence="13"/>
<dbReference type="GO" id="GO:0006629">
    <property type="term" value="P:lipid metabolic process"/>
    <property type="evidence" value="ECO:0007669"/>
    <property type="project" value="UniProtKB-KW"/>
</dbReference>
<dbReference type="Pfam" id="PF00777">
    <property type="entry name" value="Glyco_transf_29"/>
    <property type="match status" value="1"/>
</dbReference>
<dbReference type="FunFam" id="3.90.1480.20:FF:000006">
    <property type="entry name" value="ST3 beta-galactoside alpha-2,3-sialyltransferase 5"/>
    <property type="match status" value="1"/>
</dbReference>
<keyword evidence="12" id="KW-0325">Glycoprotein</keyword>
<accession>K4G0I2</accession>
<comment type="subcellular location">
    <subcellularLocation>
        <location evidence="1">Golgi apparatus membrane</location>
        <topology evidence="1">Single-pass type II membrane protein</topology>
    </subcellularLocation>
</comment>
<keyword evidence="4 25" id="KW-0808">Transferase</keyword>
<keyword evidence="6" id="KW-0735">Signal-anchor</keyword>
<keyword evidence="5 24" id="KW-0812">Transmembrane</keyword>
<evidence type="ECO:0000256" key="15">
    <source>
        <dbReference type="ARBA" id="ARBA00041341"/>
    </source>
</evidence>
<evidence type="ECO:0000256" key="1">
    <source>
        <dbReference type="ARBA" id="ARBA00004323"/>
    </source>
</evidence>
<evidence type="ECO:0000256" key="8">
    <source>
        <dbReference type="ARBA" id="ARBA00023034"/>
    </source>
</evidence>
<evidence type="ECO:0000256" key="7">
    <source>
        <dbReference type="ARBA" id="ARBA00022989"/>
    </source>
</evidence>
<evidence type="ECO:0000256" key="3">
    <source>
        <dbReference type="ARBA" id="ARBA00022676"/>
    </source>
</evidence>
<evidence type="ECO:0000256" key="13">
    <source>
        <dbReference type="ARBA" id="ARBA00039111"/>
    </source>
</evidence>
<dbReference type="GO" id="GO:0000139">
    <property type="term" value="C:Golgi membrane"/>
    <property type="evidence" value="ECO:0007669"/>
    <property type="project" value="UniProtKB-SubCell"/>
</dbReference>
<comment type="catalytic activity">
    <reaction evidence="21">
        <text>a beta-D-Gal-(1&lt;-&gt;1')-ceramide + CMP-N-acetyl-beta-neuraminate = N-acetyl-alpha-neuraminosyl-(2-&gt;3)-beta-D-galactosyl-(1&lt;-&gt;1')-ceramide + CMP + H(+)</text>
        <dbReference type="Rhea" id="RHEA:41780"/>
        <dbReference type="ChEBI" id="CHEBI:15378"/>
        <dbReference type="ChEBI" id="CHEBI:57812"/>
        <dbReference type="ChEBI" id="CHEBI:60377"/>
        <dbReference type="ChEBI" id="CHEBI:82643"/>
        <dbReference type="ChEBI" id="CHEBI:143593"/>
    </reaction>
    <physiologicalReaction direction="left-to-right" evidence="21">
        <dbReference type="Rhea" id="RHEA:41781"/>
    </physiologicalReaction>
</comment>
<evidence type="ECO:0000256" key="20">
    <source>
        <dbReference type="ARBA" id="ARBA00045587"/>
    </source>
</evidence>
<dbReference type="InterPro" id="IPR038578">
    <property type="entry name" value="GT29-like_sf"/>
</dbReference>
<evidence type="ECO:0000256" key="10">
    <source>
        <dbReference type="ARBA" id="ARBA00023136"/>
    </source>
</evidence>
<dbReference type="InterPro" id="IPR001675">
    <property type="entry name" value="Glyco_trans_29"/>
</dbReference>
<evidence type="ECO:0000256" key="11">
    <source>
        <dbReference type="ARBA" id="ARBA00023157"/>
    </source>
</evidence>
<evidence type="ECO:0000256" key="19">
    <source>
        <dbReference type="ARBA" id="ARBA00043651"/>
    </source>
</evidence>
<evidence type="ECO:0000256" key="18">
    <source>
        <dbReference type="ARBA" id="ARBA00042545"/>
    </source>
</evidence>
<dbReference type="PANTHER" id="PTHR13713">
    <property type="entry name" value="SIALYLTRANSFERASE"/>
    <property type="match status" value="1"/>
</dbReference>
<feature type="transmembrane region" description="Helical" evidence="24">
    <location>
        <begin position="47"/>
        <end position="66"/>
    </location>
</feature>